<sequence length="290" mass="32011">MTSFNILRRLRSCAGWLRTVLVLLALAAVTGSADAQQRLVQEVDVALVLAVDISYSMDMDEQRLQRQGYMQAITSPDVLKAIRGGLTGSIAVIYVEWAGTLSRSVLIDWHVISDEASAQQFADALGEAPISRAYRTAIGDALLFSAQQFETLPYSAARKVIDISGDGPNNQGTYAPAARDQVVGQGIVINGLPLQLKDVRPGWFDMADLDRYYETCVIGGPGSFIVPVRGAERFAEAVRRKLVLEIAMPVLPRPEAPDESRLIRVADGIDPFCLEGERRWQQRRFIYEEP</sequence>
<feature type="signal peptide" evidence="1">
    <location>
        <begin position="1"/>
        <end position="35"/>
    </location>
</feature>
<evidence type="ECO:0000313" key="2">
    <source>
        <dbReference type="EMBL" id="CUA94146.1"/>
    </source>
</evidence>
<name>A0A0K6HTI8_9HYPH</name>
<dbReference type="OrthoDB" id="9792179at2"/>
<evidence type="ECO:0000256" key="1">
    <source>
        <dbReference type="SAM" id="SignalP"/>
    </source>
</evidence>
<feature type="chain" id="PRO_5005504870" description="DUF1194 domain-containing protein" evidence="1">
    <location>
        <begin position="36"/>
        <end position="290"/>
    </location>
</feature>
<dbReference type="EMBL" id="CYHE01000003">
    <property type="protein sequence ID" value="CUA94146.1"/>
    <property type="molecule type" value="Genomic_DNA"/>
</dbReference>
<evidence type="ECO:0008006" key="4">
    <source>
        <dbReference type="Google" id="ProtNLM"/>
    </source>
</evidence>
<dbReference type="RefSeq" id="WP_055454908.1">
    <property type="nucleotide sequence ID" value="NZ_CYHE01000003.1"/>
</dbReference>
<gene>
    <name evidence="2" type="ORF">Ga0061067_10354</name>
</gene>
<keyword evidence="3" id="KW-1185">Reference proteome</keyword>
<dbReference type="Proteomes" id="UP000183900">
    <property type="component" value="Unassembled WGS sequence"/>
</dbReference>
<proteinExistence type="predicted"/>
<reference evidence="3" key="1">
    <citation type="submission" date="2015-08" db="EMBL/GenBank/DDBJ databases">
        <authorList>
            <person name="Varghese N."/>
        </authorList>
    </citation>
    <scope>NUCLEOTIDE SEQUENCE [LARGE SCALE GENOMIC DNA]</scope>
    <source>
        <strain evidence="3">DSM 23407</strain>
    </source>
</reference>
<protein>
    <recommendedName>
        <fullName evidence="4">DUF1194 domain-containing protein</fullName>
    </recommendedName>
</protein>
<evidence type="ECO:0000313" key="3">
    <source>
        <dbReference type="Proteomes" id="UP000183900"/>
    </source>
</evidence>
<dbReference type="Gene3D" id="3.40.50.410">
    <property type="entry name" value="von Willebrand factor, type A domain"/>
    <property type="match status" value="1"/>
</dbReference>
<accession>A0A0K6HTI8</accession>
<dbReference type="Pfam" id="PF06707">
    <property type="entry name" value="DUF1194"/>
    <property type="match status" value="1"/>
</dbReference>
<dbReference type="InterPro" id="IPR036465">
    <property type="entry name" value="vWFA_dom_sf"/>
</dbReference>
<dbReference type="SUPFAM" id="SSF53300">
    <property type="entry name" value="vWA-like"/>
    <property type="match status" value="1"/>
</dbReference>
<dbReference type="InterPro" id="IPR010607">
    <property type="entry name" value="DUF1194"/>
</dbReference>
<keyword evidence="1" id="KW-0732">Signal</keyword>
<organism evidence="2 3">
    <name type="scientific">Pannonibacter indicus</name>
    <dbReference type="NCBI Taxonomy" id="466044"/>
    <lineage>
        <taxon>Bacteria</taxon>
        <taxon>Pseudomonadati</taxon>
        <taxon>Pseudomonadota</taxon>
        <taxon>Alphaproteobacteria</taxon>
        <taxon>Hyphomicrobiales</taxon>
        <taxon>Stappiaceae</taxon>
        <taxon>Pannonibacter</taxon>
    </lineage>
</organism>
<dbReference type="AlphaFoldDB" id="A0A0K6HTI8"/>